<accession>A0AA42CU62</accession>
<dbReference type="Pfam" id="PF05050">
    <property type="entry name" value="Methyltransf_21"/>
    <property type="match status" value="1"/>
</dbReference>
<dbReference type="RefSeq" id="WP_265268814.1">
    <property type="nucleotide sequence ID" value="NZ_JANFAV010000005.1"/>
</dbReference>
<dbReference type="GO" id="GO:0008168">
    <property type="term" value="F:methyltransferase activity"/>
    <property type="evidence" value="ECO:0007669"/>
    <property type="project" value="UniProtKB-KW"/>
</dbReference>
<evidence type="ECO:0000259" key="1">
    <source>
        <dbReference type="Pfam" id="PF05050"/>
    </source>
</evidence>
<dbReference type="NCBIfam" id="TIGR01444">
    <property type="entry name" value="fkbM_fam"/>
    <property type="match status" value="1"/>
</dbReference>
<keyword evidence="2" id="KW-0808">Transferase</keyword>
<dbReference type="GO" id="GO:0032259">
    <property type="term" value="P:methylation"/>
    <property type="evidence" value="ECO:0007669"/>
    <property type="project" value="UniProtKB-KW"/>
</dbReference>
<evidence type="ECO:0000313" key="3">
    <source>
        <dbReference type="Proteomes" id="UP001165565"/>
    </source>
</evidence>
<comment type="caution">
    <text evidence="2">The sequence shown here is derived from an EMBL/GenBank/DDBJ whole genome shotgun (WGS) entry which is preliminary data.</text>
</comment>
<proteinExistence type="predicted"/>
<gene>
    <name evidence="2" type="ORF">NEE01_10055</name>
</gene>
<keyword evidence="3" id="KW-1185">Reference proteome</keyword>
<organism evidence="2 3">
    <name type="scientific">Sphingomonas lycopersici</name>
    <dbReference type="NCBI Taxonomy" id="2951807"/>
    <lineage>
        <taxon>Bacteria</taxon>
        <taxon>Pseudomonadati</taxon>
        <taxon>Pseudomonadota</taxon>
        <taxon>Alphaproteobacteria</taxon>
        <taxon>Sphingomonadales</taxon>
        <taxon>Sphingomonadaceae</taxon>
        <taxon>Sphingomonas</taxon>
    </lineage>
</organism>
<dbReference type="EMBL" id="JANFAV010000005">
    <property type="protein sequence ID" value="MCW6535128.1"/>
    <property type="molecule type" value="Genomic_DNA"/>
</dbReference>
<dbReference type="InterPro" id="IPR006342">
    <property type="entry name" value="FkbM_mtfrase"/>
</dbReference>
<reference evidence="2" key="1">
    <citation type="submission" date="2022-06" db="EMBL/GenBank/DDBJ databases">
        <title>Sphingomonas sp. nov. isolated from rhizosphere soil of tomato.</title>
        <authorList>
            <person name="Dong H."/>
            <person name="Gao R."/>
        </authorList>
    </citation>
    <scope>NUCLEOTIDE SEQUENCE</scope>
    <source>
        <strain evidence="2">MMSM24</strain>
    </source>
</reference>
<keyword evidence="2" id="KW-0489">Methyltransferase</keyword>
<feature type="domain" description="Methyltransferase FkbM" evidence="1">
    <location>
        <begin position="61"/>
        <end position="225"/>
    </location>
</feature>
<protein>
    <submittedName>
        <fullName evidence="2">FkbM family methyltransferase</fullName>
    </submittedName>
</protein>
<dbReference type="AlphaFoldDB" id="A0AA42CU62"/>
<evidence type="ECO:0000313" key="2">
    <source>
        <dbReference type="EMBL" id="MCW6535128.1"/>
    </source>
</evidence>
<dbReference type="PANTHER" id="PTHR34203">
    <property type="entry name" value="METHYLTRANSFERASE, FKBM FAMILY PROTEIN"/>
    <property type="match status" value="1"/>
</dbReference>
<dbReference type="InterPro" id="IPR052514">
    <property type="entry name" value="SAM-dependent_MTase"/>
</dbReference>
<dbReference type="InterPro" id="IPR029063">
    <property type="entry name" value="SAM-dependent_MTases_sf"/>
</dbReference>
<dbReference type="Proteomes" id="UP001165565">
    <property type="component" value="Unassembled WGS sequence"/>
</dbReference>
<dbReference type="PANTHER" id="PTHR34203:SF15">
    <property type="entry name" value="SLL1173 PROTEIN"/>
    <property type="match status" value="1"/>
</dbReference>
<dbReference type="Gene3D" id="3.40.50.150">
    <property type="entry name" value="Vaccinia Virus protein VP39"/>
    <property type="match status" value="1"/>
</dbReference>
<sequence length="396" mass="43924">MNEYYYLGNSTGMAKLHGTSCLICVDTQSLESLTYIQGYPVEPREISVMKRFLSPGSVFLDIGANFGLYSLVASEIIGSKGQVYAFEANPHTFKYLRRSAMANRLIWLPHYHWENLAVADRDGELEFAYDPELLGGGHIRNPGDTSDTQTIVKVAAVAIDNFLPRDVTPDFVKVDVEGHELSVLKGMEQTIRRSPGIRLLLEYYTNTSEITQYGRDVVSFVRGLGLSVCVVEGDGTLTIVPDGEIPTGNVYLLATRTPESDAKQSPSAMTVKPKELHYHTVFAESDNALLQPDGTLRYRRADHPNVAEPSLFFGPYVNLPAGSYTLKIHGNATGSADLSITTDFGHVIILSKMVSRWDEPISFTLREPAQAFEIVLRKRPDLESLDLDRMVIERAG</sequence>
<name>A0AA42CU62_9SPHN</name>
<dbReference type="SUPFAM" id="SSF53335">
    <property type="entry name" value="S-adenosyl-L-methionine-dependent methyltransferases"/>
    <property type="match status" value="1"/>
</dbReference>